<comment type="caution">
    <text evidence="2">The sequence shown here is derived from an EMBL/GenBank/DDBJ whole genome shotgun (WGS) entry which is preliminary data.</text>
</comment>
<protein>
    <submittedName>
        <fullName evidence="2">Uncharacterized protein</fullName>
    </submittedName>
</protein>
<feature type="region of interest" description="Disordered" evidence="1">
    <location>
        <begin position="212"/>
        <end position="249"/>
    </location>
</feature>
<proteinExistence type="predicted"/>
<sequence>MTDSQNPRILQSRHIRAVTPQNEHGWSQIAAMSMVSSRHILAPPVQASGSDIRLIIEVQHDVSVHSDTASAFLDGPTDALSATPGISVVATGMLPRGGGRKRPLIRRLARKVARKIIPKARRYSINALLRRRKEGPLRQKLLKDIPEKSSTSELSEEPDSEVVSNSSELVPIDATVGRTDGTLRGILHTDSLTSETPTPPQSTPIRPVLLSNLLTQTGSSAPGDTLSPPENPTIMIATSSTQIQDHQPP</sequence>
<name>A0A9P8HZW7_9PEZI</name>
<evidence type="ECO:0000313" key="3">
    <source>
        <dbReference type="Proteomes" id="UP000698800"/>
    </source>
</evidence>
<feature type="region of interest" description="Disordered" evidence="1">
    <location>
        <begin position="139"/>
        <end position="166"/>
    </location>
</feature>
<accession>A0A9P8HZW7</accession>
<evidence type="ECO:0000256" key="1">
    <source>
        <dbReference type="SAM" id="MobiDB-lite"/>
    </source>
</evidence>
<gene>
    <name evidence="2" type="ORF">FGG08_002573</name>
</gene>
<feature type="compositionally biased region" description="Polar residues" evidence="1">
    <location>
        <begin position="212"/>
        <end position="222"/>
    </location>
</feature>
<reference evidence="2" key="1">
    <citation type="submission" date="2021-03" db="EMBL/GenBank/DDBJ databases">
        <title>Comparative genomics and phylogenomic investigation of the class Geoglossomycetes provide insights into ecological specialization and systematics.</title>
        <authorList>
            <person name="Melie T."/>
            <person name="Pirro S."/>
            <person name="Miller A.N."/>
            <person name="Quandt A."/>
        </authorList>
    </citation>
    <scope>NUCLEOTIDE SEQUENCE</scope>
    <source>
        <strain evidence="2">GBOQ0MN5Z8</strain>
    </source>
</reference>
<feature type="compositionally biased region" description="Polar residues" evidence="1">
    <location>
        <begin position="236"/>
        <end position="249"/>
    </location>
</feature>
<dbReference type="AlphaFoldDB" id="A0A9P8HZW7"/>
<dbReference type="OrthoDB" id="5425823at2759"/>
<keyword evidence="3" id="KW-1185">Reference proteome</keyword>
<evidence type="ECO:0000313" key="2">
    <source>
        <dbReference type="EMBL" id="KAH0543060.1"/>
    </source>
</evidence>
<dbReference type="Proteomes" id="UP000698800">
    <property type="component" value="Unassembled WGS sequence"/>
</dbReference>
<dbReference type="EMBL" id="JAGHQL010000040">
    <property type="protein sequence ID" value="KAH0543060.1"/>
    <property type="molecule type" value="Genomic_DNA"/>
</dbReference>
<organism evidence="2 3">
    <name type="scientific">Glutinoglossum americanum</name>
    <dbReference type="NCBI Taxonomy" id="1670608"/>
    <lineage>
        <taxon>Eukaryota</taxon>
        <taxon>Fungi</taxon>
        <taxon>Dikarya</taxon>
        <taxon>Ascomycota</taxon>
        <taxon>Pezizomycotina</taxon>
        <taxon>Geoglossomycetes</taxon>
        <taxon>Geoglossales</taxon>
        <taxon>Geoglossaceae</taxon>
        <taxon>Glutinoglossum</taxon>
    </lineage>
</organism>